<protein>
    <submittedName>
        <fullName evidence="2">Uncharacterized protein</fullName>
    </submittedName>
</protein>
<dbReference type="GeneID" id="33559993"/>
<feature type="compositionally biased region" description="Low complexity" evidence="1">
    <location>
        <begin position="256"/>
        <end position="278"/>
    </location>
</feature>
<reference evidence="2 3" key="1">
    <citation type="submission" date="2017-03" db="EMBL/GenBank/DDBJ databases">
        <title>Widespread Adenine N6-methylation of Active Genes in Fungi.</title>
        <authorList>
            <consortium name="DOE Joint Genome Institute"/>
            <person name="Mondo S.J."/>
            <person name="Dannebaum R.O."/>
            <person name="Kuo R.C."/>
            <person name="Louie K.B."/>
            <person name="Bewick A.J."/>
            <person name="Labutti K."/>
            <person name="Haridas S."/>
            <person name="Kuo A."/>
            <person name="Salamov A."/>
            <person name="Ahrendt S.R."/>
            <person name="Lau R."/>
            <person name="Bowen B.P."/>
            <person name="Lipzen A."/>
            <person name="Sullivan W."/>
            <person name="Andreopoulos W.B."/>
            <person name="Clum A."/>
            <person name="Lindquist E."/>
            <person name="Daum C."/>
            <person name="Northen T.R."/>
            <person name="Ramamoorthy G."/>
            <person name="Schmitz R.J."/>
            <person name="Gryganskyi A."/>
            <person name="Culley D."/>
            <person name="Magnuson J."/>
            <person name="James T.Y."/>
            <person name="O'Malley M.A."/>
            <person name="Stajich J.E."/>
            <person name="Spatafora J.W."/>
            <person name="Visel A."/>
            <person name="Grigoriev I.V."/>
        </authorList>
    </citation>
    <scope>NUCLEOTIDE SEQUENCE [LARGE SCALE GENOMIC DNA]</scope>
    <source>
        <strain evidence="2 3">NRRL Y-17943</strain>
    </source>
</reference>
<feature type="compositionally biased region" description="Acidic residues" evidence="1">
    <location>
        <begin position="210"/>
        <end position="221"/>
    </location>
</feature>
<evidence type="ECO:0000256" key="1">
    <source>
        <dbReference type="SAM" id="MobiDB-lite"/>
    </source>
</evidence>
<dbReference type="EMBL" id="NBSH01000006">
    <property type="protein sequence ID" value="ORX37040.1"/>
    <property type="molecule type" value="Genomic_DNA"/>
</dbReference>
<organism evidence="2 3">
    <name type="scientific">Kockovaella imperatae</name>
    <dbReference type="NCBI Taxonomy" id="4999"/>
    <lineage>
        <taxon>Eukaryota</taxon>
        <taxon>Fungi</taxon>
        <taxon>Dikarya</taxon>
        <taxon>Basidiomycota</taxon>
        <taxon>Agaricomycotina</taxon>
        <taxon>Tremellomycetes</taxon>
        <taxon>Tremellales</taxon>
        <taxon>Cuniculitremaceae</taxon>
        <taxon>Kockovaella</taxon>
    </lineage>
</organism>
<feature type="compositionally biased region" description="Polar residues" evidence="1">
    <location>
        <begin position="118"/>
        <end position="138"/>
    </location>
</feature>
<feature type="region of interest" description="Disordered" evidence="1">
    <location>
        <begin position="101"/>
        <end position="223"/>
    </location>
</feature>
<keyword evidence="3" id="KW-1185">Reference proteome</keyword>
<dbReference type="Proteomes" id="UP000193218">
    <property type="component" value="Unassembled WGS sequence"/>
</dbReference>
<feature type="compositionally biased region" description="Basic and acidic residues" evidence="1">
    <location>
        <begin position="139"/>
        <end position="155"/>
    </location>
</feature>
<dbReference type="InParanoid" id="A0A1Y1UG48"/>
<evidence type="ECO:0000313" key="3">
    <source>
        <dbReference type="Proteomes" id="UP000193218"/>
    </source>
</evidence>
<sequence length="363" mass="39210">MENGPVVVARLARPPRRTANGDPLARYRAIRAKLHAEDKVAQRIAAMGGLKLKMPDPRLFYESPCPSLESDISPCPGSRSPTLDEMVVSGAGEAYNRKLREEREAPTAGEGAIPEASFSGQSTDHSSLIDQNYRTGGDSTRKTEDICKASKEVSKPESVAHGQTTFRQADTDDEMVEPTVNKAAKGKQLENHMTESISLASARENREETAADDESDWDSDTDSMVSSICDWVPRETLVARIADHRLYPGYDAAPDTSELSESSSSTPTSGSSLQLSSLSVGSTNASDSSISSMEKSVELVGWKGKFVKPRGWVAASPTTSKATIDRDVAYFKGNCYSVVRGTAAGMLDKFDDGVVEWVTAEEE</sequence>
<feature type="region of interest" description="Disordered" evidence="1">
    <location>
        <begin position="252"/>
        <end position="278"/>
    </location>
</feature>
<dbReference type="AlphaFoldDB" id="A0A1Y1UG48"/>
<comment type="caution">
    <text evidence="2">The sequence shown here is derived from an EMBL/GenBank/DDBJ whole genome shotgun (WGS) entry which is preliminary data.</text>
</comment>
<gene>
    <name evidence="2" type="ORF">BD324DRAFT_650655</name>
</gene>
<evidence type="ECO:0000313" key="2">
    <source>
        <dbReference type="EMBL" id="ORX37040.1"/>
    </source>
</evidence>
<name>A0A1Y1UG48_9TREE</name>
<dbReference type="RefSeq" id="XP_021871078.1">
    <property type="nucleotide sequence ID" value="XM_022018184.1"/>
</dbReference>
<proteinExistence type="predicted"/>
<accession>A0A1Y1UG48</accession>